<sequence length="157" mass="18292">MTIITVNRKKTPTVCFRNIGHAILSDNWYVSRKVDEIEEKLRIVKKAAEIIKSDIADCIYENKSYPQSTEFLSNIEDSVPDSLMFFLEKVIMDKRKYNSQRVERELLEQCGQVATLVKCFAWLQRCDECIERLEELCHAKRPRLAVGHRQSVVARIA</sequence>
<keyword evidence="2" id="KW-1185">Reference proteome</keyword>
<dbReference type="Proteomes" id="UP000078492">
    <property type="component" value="Unassembled WGS sequence"/>
</dbReference>
<organism evidence="1 2">
    <name type="scientific">Trachymyrmex cornetzi</name>
    <dbReference type="NCBI Taxonomy" id="471704"/>
    <lineage>
        <taxon>Eukaryota</taxon>
        <taxon>Metazoa</taxon>
        <taxon>Ecdysozoa</taxon>
        <taxon>Arthropoda</taxon>
        <taxon>Hexapoda</taxon>
        <taxon>Insecta</taxon>
        <taxon>Pterygota</taxon>
        <taxon>Neoptera</taxon>
        <taxon>Endopterygota</taxon>
        <taxon>Hymenoptera</taxon>
        <taxon>Apocrita</taxon>
        <taxon>Aculeata</taxon>
        <taxon>Formicoidea</taxon>
        <taxon>Formicidae</taxon>
        <taxon>Myrmicinae</taxon>
        <taxon>Trachymyrmex</taxon>
    </lineage>
</organism>
<accession>A0A151IRC1</accession>
<protein>
    <submittedName>
        <fullName evidence="1">Uncharacterized protein</fullName>
    </submittedName>
</protein>
<dbReference type="AlphaFoldDB" id="A0A151IRC1"/>
<proteinExistence type="predicted"/>
<dbReference type="EMBL" id="KQ981139">
    <property type="protein sequence ID" value="KYN09191.1"/>
    <property type="molecule type" value="Genomic_DNA"/>
</dbReference>
<evidence type="ECO:0000313" key="1">
    <source>
        <dbReference type="EMBL" id="KYN09191.1"/>
    </source>
</evidence>
<reference evidence="1 2" key="1">
    <citation type="submission" date="2015-09" db="EMBL/GenBank/DDBJ databases">
        <title>Trachymyrmex cornetzi WGS genome.</title>
        <authorList>
            <person name="Nygaard S."/>
            <person name="Hu H."/>
            <person name="Boomsma J."/>
            <person name="Zhang G."/>
        </authorList>
    </citation>
    <scope>NUCLEOTIDE SEQUENCE [LARGE SCALE GENOMIC DNA]</scope>
    <source>
        <strain evidence="1">Tcor2-1</strain>
        <tissue evidence="1">Whole body</tissue>
    </source>
</reference>
<name>A0A151IRC1_9HYME</name>
<evidence type="ECO:0000313" key="2">
    <source>
        <dbReference type="Proteomes" id="UP000078492"/>
    </source>
</evidence>
<gene>
    <name evidence="1" type="ORF">ALC57_18704</name>
</gene>